<evidence type="ECO:0000256" key="2">
    <source>
        <dbReference type="ARBA" id="ARBA00022630"/>
    </source>
</evidence>
<dbReference type="InterPro" id="IPR001041">
    <property type="entry name" value="2Fe-2S_ferredoxin-type"/>
</dbReference>
<organism evidence="10 11">
    <name type="scientific">Streptomyces tamarix</name>
    <dbReference type="NCBI Taxonomy" id="3078565"/>
    <lineage>
        <taxon>Bacteria</taxon>
        <taxon>Bacillati</taxon>
        <taxon>Actinomycetota</taxon>
        <taxon>Actinomycetes</taxon>
        <taxon>Kitasatosporales</taxon>
        <taxon>Streptomycetaceae</taxon>
        <taxon>Streptomyces</taxon>
    </lineage>
</organism>
<dbReference type="PROSITE" id="PS00197">
    <property type="entry name" value="2FE2S_FER_1"/>
    <property type="match status" value="1"/>
</dbReference>
<dbReference type="PANTHER" id="PTHR47354:SF1">
    <property type="entry name" value="CARNITINE MONOOXYGENASE REDUCTASE SUBUNIT"/>
    <property type="match status" value="1"/>
</dbReference>
<dbReference type="InterPro" id="IPR006058">
    <property type="entry name" value="2Fe2S_fd_BS"/>
</dbReference>
<dbReference type="Proteomes" id="UP001250181">
    <property type="component" value="Unassembled WGS sequence"/>
</dbReference>
<reference evidence="10 11" key="1">
    <citation type="submission" date="2023-09" db="EMBL/GenBank/DDBJ databases">
        <title>Streptomyces sp. nov.: A antagonism against Alternaria gaisen Producing Streptochlin, Isolated from Tamarix root soil.</title>
        <authorList>
            <person name="Chen Y."/>
        </authorList>
    </citation>
    <scope>NUCLEOTIDE SEQUENCE [LARGE SCALE GENOMIC DNA]</scope>
    <source>
        <strain evidence="10 11">TRM76323</strain>
    </source>
</reference>
<evidence type="ECO:0000256" key="4">
    <source>
        <dbReference type="ARBA" id="ARBA00022723"/>
    </source>
</evidence>
<dbReference type="EC" id="1.-.-.-" evidence="10"/>
<keyword evidence="3" id="KW-0001">2Fe-2S</keyword>
<evidence type="ECO:0000256" key="5">
    <source>
        <dbReference type="ARBA" id="ARBA00023002"/>
    </source>
</evidence>
<keyword evidence="11" id="KW-1185">Reference proteome</keyword>
<dbReference type="SUPFAM" id="SSF54292">
    <property type="entry name" value="2Fe-2S ferredoxin-like"/>
    <property type="match status" value="1"/>
</dbReference>
<dbReference type="InterPro" id="IPR039261">
    <property type="entry name" value="FNR_nucleotide-bd"/>
</dbReference>
<name>A0ABU3QQJ8_9ACTN</name>
<evidence type="ECO:0000259" key="9">
    <source>
        <dbReference type="PROSITE" id="PS51384"/>
    </source>
</evidence>
<comment type="cofactor">
    <cofactor evidence="1">
        <name>FAD</name>
        <dbReference type="ChEBI" id="CHEBI:57692"/>
    </cofactor>
</comment>
<dbReference type="CDD" id="cd00207">
    <property type="entry name" value="fer2"/>
    <property type="match status" value="1"/>
</dbReference>
<evidence type="ECO:0000313" key="10">
    <source>
        <dbReference type="EMBL" id="MDT9684667.1"/>
    </source>
</evidence>
<keyword evidence="4" id="KW-0479">Metal-binding</keyword>
<dbReference type="Gene3D" id="2.40.30.10">
    <property type="entry name" value="Translation factors"/>
    <property type="match status" value="1"/>
</dbReference>
<feature type="domain" description="2Fe-2S ferredoxin-type" evidence="8">
    <location>
        <begin position="237"/>
        <end position="322"/>
    </location>
</feature>
<dbReference type="PROSITE" id="PS51085">
    <property type="entry name" value="2FE2S_FER_2"/>
    <property type="match status" value="1"/>
</dbReference>
<evidence type="ECO:0000313" key="11">
    <source>
        <dbReference type="Proteomes" id="UP001250181"/>
    </source>
</evidence>
<dbReference type="InterPro" id="IPR017938">
    <property type="entry name" value="Riboflavin_synthase-like_b-brl"/>
</dbReference>
<dbReference type="Pfam" id="PF00175">
    <property type="entry name" value="NAD_binding_1"/>
    <property type="match status" value="1"/>
</dbReference>
<dbReference type="PANTHER" id="PTHR47354">
    <property type="entry name" value="NADH OXIDOREDUCTASE HCR"/>
    <property type="match status" value="1"/>
</dbReference>
<dbReference type="Pfam" id="PF00111">
    <property type="entry name" value="Fer2"/>
    <property type="match status" value="1"/>
</dbReference>
<dbReference type="InterPro" id="IPR017927">
    <property type="entry name" value="FAD-bd_FR_type"/>
</dbReference>
<gene>
    <name evidence="10" type="ORF">RND61_21790</name>
</gene>
<dbReference type="InterPro" id="IPR036010">
    <property type="entry name" value="2Fe-2S_ferredoxin-like_sf"/>
</dbReference>
<dbReference type="Gene3D" id="3.40.50.80">
    <property type="entry name" value="Nucleotide-binding domain of ferredoxin-NADP reductase (FNR) module"/>
    <property type="match status" value="1"/>
</dbReference>
<dbReference type="RefSeq" id="WP_315879722.1">
    <property type="nucleotide sequence ID" value="NZ_JAWCTQ010000030.1"/>
</dbReference>
<evidence type="ECO:0000259" key="8">
    <source>
        <dbReference type="PROSITE" id="PS51085"/>
    </source>
</evidence>
<evidence type="ECO:0000256" key="6">
    <source>
        <dbReference type="ARBA" id="ARBA00023004"/>
    </source>
</evidence>
<dbReference type="SUPFAM" id="SSF63380">
    <property type="entry name" value="Riboflavin synthase domain-like"/>
    <property type="match status" value="1"/>
</dbReference>
<dbReference type="SUPFAM" id="SSF52343">
    <property type="entry name" value="Ferredoxin reductase-like, C-terminal NADP-linked domain"/>
    <property type="match status" value="1"/>
</dbReference>
<feature type="domain" description="FAD-binding FR-type" evidence="9">
    <location>
        <begin position="5"/>
        <end position="107"/>
    </location>
</feature>
<dbReference type="PROSITE" id="PS51384">
    <property type="entry name" value="FAD_FR"/>
    <property type="match status" value="1"/>
</dbReference>
<comment type="caution">
    <text evidence="10">The sequence shown here is derived from an EMBL/GenBank/DDBJ whole genome shotgun (WGS) entry which is preliminary data.</text>
</comment>
<keyword evidence="7" id="KW-0411">Iron-sulfur</keyword>
<proteinExistence type="predicted"/>
<dbReference type="InterPro" id="IPR012675">
    <property type="entry name" value="Beta-grasp_dom_sf"/>
</dbReference>
<dbReference type="PRINTS" id="PR00409">
    <property type="entry name" value="PHDIOXRDTASE"/>
</dbReference>
<dbReference type="GO" id="GO:0016491">
    <property type="term" value="F:oxidoreductase activity"/>
    <property type="evidence" value="ECO:0007669"/>
    <property type="project" value="UniProtKB-KW"/>
</dbReference>
<protein>
    <submittedName>
        <fullName evidence="10">PDR/VanB family oxidoreductase</fullName>
        <ecNumber evidence="10">1.-.-.-</ecNumber>
    </submittedName>
</protein>
<evidence type="ECO:0000256" key="1">
    <source>
        <dbReference type="ARBA" id="ARBA00001974"/>
    </source>
</evidence>
<dbReference type="CDD" id="cd06185">
    <property type="entry name" value="PDR_like"/>
    <property type="match status" value="1"/>
</dbReference>
<evidence type="ECO:0000256" key="7">
    <source>
        <dbReference type="ARBA" id="ARBA00023014"/>
    </source>
</evidence>
<sequence>MNTAEPVRELTVVRAEPEAEGVLGITLADPGGAPLPEWEPGAHIDVELPSGLIRSYSLCGRPEDRHAYRIAVLHVADGRGGSTEIHTTRLVGRGLTVRGPRNQFPLIPAPRYVFVAGGIGITPVLPMIRELAERPDAPRWSLLYGGRSLDTMAFRTELAALHGGEVTLWPQDSHGLPDLDRALTGLPADTVVYCCGPEGLLEAVRSRTERLLPPGALHLERFQPAARTTPSPTDGSFEVELRRTGITLRVPADRSLLDVVREAVPGVAYSCEQGICGTCETKVVEGVPDHHDMLLTDAERETGATMMICVGRARSSRLALDL</sequence>
<accession>A0ABU3QQJ8</accession>
<dbReference type="Gene3D" id="3.10.20.30">
    <property type="match status" value="1"/>
</dbReference>
<keyword evidence="6" id="KW-0408">Iron</keyword>
<keyword evidence="5 10" id="KW-0560">Oxidoreductase</keyword>
<dbReference type="InterPro" id="IPR001433">
    <property type="entry name" value="OxRdtase_FAD/NAD-bd"/>
</dbReference>
<keyword evidence="2" id="KW-0285">Flavoprotein</keyword>
<dbReference type="InterPro" id="IPR050415">
    <property type="entry name" value="MRET"/>
</dbReference>
<dbReference type="EMBL" id="JAWCTQ010000030">
    <property type="protein sequence ID" value="MDT9684667.1"/>
    <property type="molecule type" value="Genomic_DNA"/>
</dbReference>
<evidence type="ECO:0000256" key="3">
    <source>
        <dbReference type="ARBA" id="ARBA00022714"/>
    </source>
</evidence>